<dbReference type="GO" id="GO:0000155">
    <property type="term" value="F:phosphorelay sensor kinase activity"/>
    <property type="evidence" value="ECO:0007669"/>
    <property type="project" value="InterPro"/>
</dbReference>
<feature type="region of interest" description="Disordered" evidence="7">
    <location>
        <begin position="1"/>
        <end position="21"/>
    </location>
</feature>
<feature type="modified residue" description="4-aspartylphosphate" evidence="6">
    <location>
        <position position="343"/>
    </location>
</feature>
<dbReference type="RefSeq" id="WP_166653452.1">
    <property type="nucleotide sequence ID" value="NZ_BSPM01000002.1"/>
</dbReference>
<dbReference type="PANTHER" id="PTHR43047">
    <property type="entry name" value="TWO-COMPONENT HISTIDINE PROTEIN KINASE"/>
    <property type="match status" value="1"/>
</dbReference>
<reference evidence="10 11" key="1">
    <citation type="submission" date="2019-03" db="EMBL/GenBank/DDBJ databases">
        <title>Genomic Encyclopedia of Type Strains, Phase IV (KMG-IV): sequencing the most valuable type-strain genomes for metagenomic binning, comparative biology and taxonomic classification.</title>
        <authorList>
            <person name="Goeker M."/>
        </authorList>
    </citation>
    <scope>NUCLEOTIDE SEQUENCE [LARGE SCALE GENOMIC DNA]</scope>
    <source>
        <strain evidence="10 11">DSM 102969</strain>
    </source>
</reference>
<protein>
    <recommendedName>
        <fullName evidence="2">histidine kinase</fullName>
        <ecNumber evidence="2">2.7.13.3</ecNumber>
    </recommendedName>
</protein>
<evidence type="ECO:0000259" key="9">
    <source>
        <dbReference type="PROSITE" id="PS50110"/>
    </source>
</evidence>
<accession>A0A4R6RDF1</accession>
<dbReference type="InterPro" id="IPR003594">
    <property type="entry name" value="HATPase_dom"/>
</dbReference>
<dbReference type="PANTHER" id="PTHR43047:SF72">
    <property type="entry name" value="OSMOSENSING HISTIDINE PROTEIN KINASE SLN1"/>
    <property type="match status" value="1"/>
</dbReference>
<dbReference type="InterPro" id="IPR036890">
    <property type="entry name" value="HATPase_C_sf"/>
</dbReference>
<dbReference type="SUPFAM" id="SSF47384">
    <property type="entry name" value="Homodimeric domain of signal transducing histidine kinase"/>
    <property type="match status" value="1"/>
</dbReference>
<evidence type="ECO:0000256" key="3">
    <source>
        <dbReference type="ARBA" id="ARBA00022553"/>
    </source>
</evidence>
<keyword evidence="3 6" id="KW-0597">Phosphoprotein</keyword>
<evidence type="ECO:0000259" key="8">
    <source>
        <dbReference type="PROSITE" id="PS50109"/>
    </source>
</evidence>
<dbReference type="Proteomes" id="UP000294547">
    <property type="component" value="Unassembled WGS sequence"/>
</dbReference>
<dbReference type="InterPro" id="IPR005467">
    <property type="entry name" value="His_kinase_dom"/>
</dbReference>
<evidence type="ECO:0000313" key="10">
    <source>
        <dbReference type="EMBL" id="TDP84124.1"/>
    </source>
</evidence>
<evidence type="ECO:0000256" key="7">
    <source>
        <dbReference type="SAM" id="MobiDB-lite"/>
    </source>
</evidence>
<dbReference type="Pfam" id="PF00072">
    <property type="entry name" value="Response_reg"/>
    <property type="match status" value="1"/>
</dbReference>
<name>A0A4R6RDF1_9HYPH</name>
<comment type="catalytic activity">
    <reaction evidence="1">
        <text>ATP + protein L-histidine = ADP + protein N-phospho-L-histidine.</text>
        <dbReference type="EC" id="2.7.13.3"/>
    </reaction>
</comment>
<gene>
    <name evidence="10" type="ORF">EDD54_2728</name>
</gene>
<feature type="domain" description="Response regulatory" evidence="9">
    <location>
        <begin position="294"/>
        <end position="405"/>
    </location>
</feature>
<evidence type="ECO:0000256" key="5">
    <source>
        <dbReference type="ARBA" id="ARBA00022777"/>
    </source>
</evidence>
<dbReference type="SUPFAM" id="SSF55874">
    <property type="entry name" value="ATPase domain of HSP90 chaperone/DNA topoisomerase II/histidine kinase"/>
    <property type="match status" value="1"/>
</dbReference>
<dbReference type="Pfam" id="PF02518">
    <property type="entry name" value="HATPase_c"/>
    <property type="match status" value="1"/>
</dbReference>
<sequence>MAAGRTATGGGGRGRADDPDRTAVVSHEIRGPLGVVAAVCDLLLGGGLDAEARRLVELVRLANAQALGVAEDLVAEASLGAGRFRVVPRPVDPAAVLRQVADLWAPMTAGGRHRLGIVVAPDVADLVITDEGRLRQILINLVSNATKASETGTVTLSLAAGADGVVFTVADRGPGLPAGFAPTPFADGGPDRAPASGAGLGLWISSRIAGALDGRLDLSDRDGGGTVATLTLPTAIAATRPRGAPTARRRPAARRPRAGADTLPPTDATGAAMTTPEDEAGGPRRIRSPLADRIALVVDDSAVSRMLLETILRSFDMTVDLAANGEEAVAAARKRRPDVVLLDWALRQETGADVIDRLEAALTDPVPPVVTVSAAGAAVTAGRTAGHVVKPFTPRELHRCLEAALTGAVAEDMAG</sequence>
<dbReference type="CDD" id="cd00082">
    <property type="entry name" value="HisKA"/>
    <property type="match status" value="1"/>
</dbReference>
<evidence type="ECO:0000256" key="2">
    <source>
        <dbReference type="ARBA" id="ARBA00012438"/>
    </source>
</evidence>
<dbReference type="Gene3D" id="3.30.565.10">
    <property type="entry name" value="Histidine kinase-like ATPase, C-terminal domain"/>
    <property type="match status" value="1"/>
</dbReference>
<dbReference type="InterPro" id="IPR011006">
    <property type="entry name" value="CheY-like_superfamily"/>
</dbReference>
<evidence type="ECO:0000256" key="1">
    <source>
        <dbReference type="ARBA" id="ARBA00000085"/>
    </source>
</evidence>
<proteinExistence type="predicted"/>
<organism evidence="10 11">
    <name type="scientific">Oharaeibacter diazotrophicus</name>
    <dbReference type="NCBI Taxonomy" id="1920512"/>
    <lineage>
        <taxon>Bacteria</taxon>
        <taxon>Pseudomonadati</taxon>
        <taxon>Pseudomonadota</taxon>
        <taxon>Alphaproteobacteria</taxon>
        <taxon>Hyphomicrobiales</taxon>
        <taxon>Pleomorphomonadaceae</taxon>
        <taxon>Oharaeibacter</taxon>
    </lineage>
</organism>
<dbReference type="InterPro" id="IPR001789">
    <property type="entry name" value="Sig_transdc_resp-reg_receiver"/>
</dbReference>
<evidence type="ECO:0000256" key="4">
    <source>
        <dbReference type="ARBA" id="ARBA00022679"/>
    </source>
</evidence>
<dbReference type="PRINTS" id="PR00344">
    <property type="entry name" value="BCTRLSENSOR"/>
</dbReference>
<dbReference type="SMART" id="SM00387">
    <property type="entry name" value="HATPase_c"/>
    <property type="match status" value="1"/>
</dbReference>
<feature type="domain" description="Histidine kinase" evidence="8">
    <location>
        <begin position="24"/>
        <end position="236"/>
    </location>
</feature>
<dbReference type="PROSITE" id="PS50109">
    <property type="entry name" value="HIS_KIN"/>
    <property type="match status" value="1"/>
</dbReference>
<keyword evidence="4" id="KW-0808">Transferase</keyword>
<evidence type="ECO:0000313" key="11">
    <source>
        <dbReference type="Proteomes" id="UP000294547"/>
    </source>
</evidence>
<dbReference type="SMART" id="SM00448">
    <property type="entry name" value="REC"/>
    <property type="match status" value="1"/>
</dbReference>
<dbReference type="InterPro" id="IPR004358">
    <property type="entry name" value="Sig_transdc_His_kin-like_C"/>
</dbReference>
<comment type="caution">
    <text evidence="10">The sequence shown here is derived from an EMBL/GenBank/DDBJ whole genome shotgun (WGS) entry which is preliminary data.</text>
</comment>
<keyword evidence="5 10" id="KW-0418">Kinase</keyword>
<evidence type="ECO:0000256" key="6">
    <source>
        <dbReference type="PROSITE-ProRule" id="PRU00169"/>
    </source>
</evidence>
<dbReference type="EC" id="2.7.13.3" evidence="2"/>
<dbReference type="InterPro" id="IPR036097">
    <property type="entry name" value="HisK_dim/P_sf"/>
</dbReference>
<dbReference type="EMBL" id="SNXY01000008">
    <property type="protein sequence ID" value="TDP84124.1"/>
    <property type="molecule type" value="Genomic_DNA"/>
</dbReference>
<dbReference type="InterPro" id="IPR003661">
    <property type="entry name" value="HisK_dim/P_dom"/>
</dbReference>
<dbReference type="GO" id="GO:0005886">
    <property type="term" value="C:plasma membrane"/>
    <property type="evidence" value="ECO:0007669"/>
    <property type="project" value="TreeGrafter"/>
</dbReference>
<dbReference type="SUPFAM" id="SSF52172">
    <property type="entry name" value="CheY-like"/>
    <property type="match status" value="1"/>
</dbReference>
<dbReference type="PROSITE" id="PS50110">
    <property type="entry name" value="RESPONSE_REGULATORY"/>
    <property type="match status" value="1"/>
</dbReference>
<feature type="compositionally biased region" description="Basic residues" evidence="7">
    <location>
        <begin position="247"/>
        <end position="257"/>
    </location>
</feature>
<dbReference type="AlphaFoldDB" id="A0A4R6RDF1"/>
<keyword evidence="11" id="KW-1185">Reference proteome</keyword>
<feature type="compositionally biased region" description="Low complexity" evidence="7">
    <location>
        <begin position="237"/>
        <end position="246"/>
    </location>
</feature>
<feature type="region of interest" description="Disordered" evidence="7">
    <location>
        <begin position="237"/>
        <end position="286"/>
    </location>
</feature>
<dbReference type="Gene3D" id="3.40.50.2300">
    <property type="match status" value="1"/>
</dbReference>
<dbReference type="GO" id="GO:0009927">
    <property type="term" value="F:histidine phosphotransfer kinase activity"/>
    <property type="evidence" value="ECO:0007669"/>
    <property type="project" value="TreeGrafter"/>
</dbReference>